<feature type="compositionally biased region" description="Low complexity" evidence="1">
    <location>
        <begin position="13"/>
        <end position="28"/>
    </location>
</feature>
<accession>A0ABY3PQJ4</accession>
<dbReference type="Proteomes" id="UP001054846">
    <property type="component" value="Chromosome"/>
</dbReference>
<feature type="region of interest" description="Disordered" evidence="1">
    <location>
        <begin position="12"/>
        <end position="39"/>
    </location>
</feature>
<evidence type="ECO:0000313" key="4">
    <source>
        <dbReference type="Proteomes" id="UP001054846"/>
    </source>
</evidence>
<dbReference type="EMBL" id="CP063845">
    <property type="protein sequence ID" value="UFP95956.1"/>
    <property type="molecule type" value="Genomic_DNA"/>
</dbReference>
<evidence type="ECO:0000259" key="2">
    <source>
        <dbReference type="PROSITE" id="PS50914"/>
    </source>
</evidence>
<evidence type="ECO:0000256" key="1">
    <source>
        <dbReference type="SAM" id="MobiDB-lite"/>
    </source>
</evidence>
<proteinExistence type="predicted"/>
<dbReference type="PROSITE" id="PS50914">
    <property type="entry name" value="BON"/>
    <property type="match status" value="1"/>
</dbReference>
<reference evidence="3 4" key="1">
    <citation type="journal article" date="2021" name="Genome Biol. Evol.">
        <title>Complete Genome Sequencing of a Novel Gloeobacter Species from a Waterfall Cave in Mexico.</title>
        <authorList>
            <person name="Saw J.H."/>
            <person name="Cardona T."/>
            <person name="Montejano G."/>
        </authorList>
    </citation>
    <scope>NUCLEOTIDE SEQUENCE [LARGE SCALE GENOMIC DNA]</scope>
    <source>
        <strain evidence="3">MG652769</strain>
    </source>
</reference>
<feature type="domain" description="BON" evidence="2">
    <location>
        <begin position="44"/>
        <end position="113"/>
    </location>
</feature>
<dbReference type="InterPro" id="IPR007055">
    <property type="entry name" value="BON_dom"/>
</dbReference>
<dbReference type="RefSeq" id="WP_418886963.1">
    <property type="nucleotide sequence ID" value="NZ_CP063845.1"/>
</dbReference>
<organism evidence="3 4">
    <name type="scientific">Gloeobacter morelensis MG652769</name>
    <dbReference type="NCBI Taxonomy" id="2781736"/>
    <lineage>
        <taxon>Bacteria</taxon>
        <taxon>Bacillati</taxon>
        <taxon>Cyanobacteriota</taxon>
        <taxon>Cyanophyceae</taxon>
        <taxon>Gloeobacterales</taxon>
        <taxon>Gloeobacteraceae</taxon>
        <taxon>Gloeobacter</taxon>
        <taxon>Gloeobacter morelensis</taxon>
    </lineage>
</organism>
<name>A0ABY3PQJ4_9CYAN</name>
<protein>
    <submittedName>
        <fullName evidence="3">BON domain-containing protein</fullName>
    </submittedName>
</protein>
<dbReference type="Pfam" id="PF04972">
    <property type="entry name" value="BON"/>
    <property type="match status" value="1"/>
</dbReference>
<evidence type="ECO:0000313" key="3">
    <source>
        <dbReference type="EMBL" id="UFP95956.1"/>
    </source>
</evidence>
<gene>
    <name evidence="3" type="ORF">ISF26_06985</name>
</gene>
<sequence length="113" mass="11872">MGWLQRLFGLEKPQQTAQAPAQPAQTPTGEPVPPERVGLNGEYDQSGLAKRVALAFDNDPELDDVDTLYVAQTGTTVVLKGKVPSQAILTKMVAVAKTVNGAAAVETNQVSVG</sequence>
<keyword evidence="4" id="KW-1185">Reference proteome</keyword>